<accession>A0ABU5GHU4</accession>
<dbReference type="EMBL" id="JAXHPO010000014">
    <property type="protein sequence ID" value="MDY6550083.1"/>
    <property type="molecule type" value="Genomic_DNA"/>
</dbReference>
<dbReference type="Proteomes" id="UP001284094">
    <property type="component" value="Unassembled WGS sequence"/>
</dbReference>
<reference evidence="1 2" key="1">
    <citation type="journal article" date="2024" name="Syst. Appl. Microbiol.">
        <title>Evidence for the occurrence of Acinetobacter faecalis in cattle feces and its emended description.</title>
        <authorList>
            <person name="Kyselkova M."/>
            <person name="Xanthopoulou K."/>
            <person name="Shestivska V."/>
            <person name="Spanelova P."/>
            <person name="Maixnerova M."/>
            <person name="Higgins P.G."/>
            <person name="Nemec A."/>
        </authorList>
    </citation>
    <scope>NUCLEOTIDE SEQUENCE [LARGE SCALE GENOMIC DNA]</scope>
    <source>
        <strain evidence="1 2">ANC 7225</strain>
    </source>
</reference>
<evidence type="ECO:0000313" key="2">
    <source>
        <dbReference type="Proteomes" id="UP001284094"/>
    </source>
</evidence>
<protein>
    <submittedName>
        <fullName evidence="1">Uncharacterized protein</fullName>
    </submittedName>
</protein>
<comment type="caution">
    <text evidence="1">The sequence shown here is derived from an EMBL/GenBank/DDBJ whole genome shotgun (WGS) entry which is preliminary data.</text>
</comment>
<name>A0ABU5GHU4_9GAMM</name>
<sequence length="80" mass="9055">MAYAIQLNPTSIKYIQDPSEYLCKLAISLDYEAIAVLKQPKESLCLFALSKSKHAIHFINKKYLNENLKNQFIGMYGGGI</sequence>
<proteinExistence type="predicted"/>
<organism evidence="1 2">
    <name type="scientific">Acinetobacter faecalis</name>
    <dbReference type="NCBI Taxonomy" id="2665161"/>
    <lineage>
        <taxon>Bacteria</taxon>
        <taxon>Pseudomonadati</taxon>
        <taxon>Pseudomonadota</taxon>
        <taxon>Gammaproteobacteria</taxon>
        <taxon>Moraxellales</taxon>
        <taxon>Moraxellaceae</taxon>
        <taxon>Acinetobacter</taxon>
    </lineage>
</organism>
<dbReference type="RefSeq" id="WP_321104188.1">
    <property type="nucleotide sequence ID" value="NZ_JAXHPO010000014.1"/>
</dbReference>
<evidence type="ECO:0000313" key="1">
    <source>
        <dbReference type="EMBL" id="MDY6550083.1"/>
    </source>
</evidence>
<keyword evidence="2" id="KW-1185">Reference proteome</keyword>
<gene>
    <name evidence="1" type="ORF">SKM48_04775</name>
</gene>